<keyword evidence="1" id="KW-0645">Protease</keyword>
<accession>A0A2R7Y8Y0</accession>
<evidence type="ECO:0000256" key="3">
    <source>
        <dbReference type="ARBA" id="ARBA00022801"/>
    </source>
</evidence>
<keyword evidence="3" id="KW-0378">Hydrolase</keyword>
<dbReference type="Proteomes" id="UP000244093">
    <property type="component" value="Unassembled WGS sequence"/>
</dbReference>
<dbReference type="SUPFAM" id="SSF53187">
    <property type="entry name" value="Zn-dependent exopeptidases"/>
    <property type="match status" value="1"/>
</dbReference>
<proteinExistence type="predicted"/>
<evidence type="ECO:0000313" key="6">
    <source>
        <dbReference type="Proteomes" id="UP000244093"/>
    </source>
</evidence>
<dbReference type="GO" id="GO:0008233">
    <property type="term" value="F:peptidase activity"/>
    <property type="evidence" value="ECO:0007669"/>
    <property type="project" value="UniProtKB-KW"/>
</dbReference>
<dbReference type="GO" id="GO:0046872">
    <property type="term" value="F:metal ion binding"/>
    <property type="evidence" value="ECO:0007669"/>
    <property type="project" value="UniProtKB-KW"/>
</dbReference>
<evidence type="ECO:0000313" key="5">
    <source>
        <dbReference type="EMBL" id="PUA33857.1"/>
    </source>
</evidence>
<dbReference type="Pfam" id="PF01546">
    <property type="entry name" value="Peptidase_M20"/>
    <property type="match status" value="1"/>
</dbReference>
<dbReference type="GO" id="GO:0006508">
    <property type="term" value="P:proteolysis"/>
    <property type="evidence" value="ECO:0007669"/>
    <property type="project" value="UniProtKB-KW"/>
</dbReference>
<dbReference type="Gene3D" id="3.30.70.360">
    <property type="match status" value="1"/>
</dbReference>
<dbReference type="GO" id="GO:0009089">
    <property type="term" value="P:lysine biosynthetic process via diaminopimelate"/>
    <property type="evidence" value="ECO:0007669"/>
    <property type="project" value="TreeGrafter"/>
</dbReference>
<evidence type="ECO:0000259" key="4">
    <source>
        <dbReference type="Pfam" id="PF07687"/>
    </source>
</evidence>
<gene>
    <name evidence="5" type="ORF">B7O98_00080</name>
</gene>
<comment type="caution">
    <text evidence="5">The sequence shown here is derived from an EMBL/GenBank/DDBJ whole genome shotgun (WGS) entry which is preliminary data.</text>
</comment>
<dbReference type="InterPro" id="IPR051458">
    <property type="entry name" value="Cyt/Met_Dipeptidase"/>
</dbReference>
<protein>
    <recommendedName>
        <fullName evidence="4">Peptidase M20 dimerisation domain-containing protein</fullName>
    </recommendedName>
</protein>
<dbReference type="PANTHER" id="PTHR43270:SF8">
    <property type="entry name" value="DI- AND TRIPEPTIDASE DUG2-RELATED"/>
    <property type="match status" value="1"/>
</dbReference>
<name>A0A2R7Y8Y0_9CREN</name>
<dbReference type="AlphaFoldDB" id="A0A2R7Y8Y0"/>
<dbReference type="InterPro" id="IPR011650">
    <property type="entry name" value="Peptidase_M20_dimer"/>
</dbReference>
<dbReference type="GO" id="GO:0005829">
    <property type="term" value="C:cytosol"/>
    <property type="evidence" value="ECO:0007669"/>
    <property type="project" value="TreeGrafter"/>
</dbReference>
<keyword evidence="2" id="KW-0479">Metal-binding</keyword>
<dbReference type="EMBL" id="NBVN01000001">
    <property type="protein sequence ID" value="PUA33857.1"/>
    <property type="molecule type" value="Genomic_DNA"/>
</dbReference>
<dbReference type="NCBIfam" id="NF005034">
    <property type="entry name" value="PRK06446.1"/>
    <property type="match status" value="1"/>
</dbReference>
<reference evidence="5 6" key="1">
    <citation type="journal article" date="2018" name="Syst. Appl. Microbiol.">
        <title>A new symbiotic nanoarchaeote (Candidatus Nanoclepta minutus) and its host (Zestosphaera tikiterensis gen. nov., sp. nov.) from a New Zealand hot spring.</title>
        <authorList>
            <person name="St John E."/>
            <person name="Liu Y."/>
            <person name="Podar M."/>
            <person name="Stott M.B."/>
            <person name="Meneghin J."/>
            <person name="Chen Z."/>
            <person name="Lagutin K."/>
            <person name="Mitchell K."/>
            <person name="Reysenbach A.L."/>
        </authorList>
    </citation>
    <scope>NUCLEOTIDE SEQUENCE [LARGE SCALE GENOMIC DNA]</scope>
    <source>
        <strain evidence="5">NZ3</strain>
    </source>
</reference>
<dbReference type="InterPro" id="IPR002933">
    <property type="entry name" value="Peptidase_M20"/>
</dbReference>
<evidence type="ECO:0000256" key="1">
    <source>
        <dbReference type="ARBA" id="ARBA00022670"/>
    </source>
</evidence>
<organism evidence="5 6">
    <name type="scientific">Zestosphaera tikiterensis</name>
    <dbReference type="NCBI Taxonomy" id="1973259"/>
    <lineage>
        <taxon>Archaea</taxon>
        <taxon>Thermoproteota</taxon>
        <taxon>Thermoprotei</taxon>
        <taxon>Desulfurococcales</taxon>
        <taxon>Desulfurococcaceae</taxon>
        <taxon>Zestosphaera</taxon>
    </lineage>
</organism>
<dbReference type="GO" id="GO:0009014">
    <property type="term" value="F:succinyl-diaminopimelate desuccinylase activity"/>
    <property type="evidence" value="ECO:0007669"/>
    <property type="project" value="TreeGrafter"/>
</dbReference>
<feature type="domain" description="Peptidase M20 dimerisation" evidence="4">
    <location>
        <begin position="223"/>
        <end position="379"/>
    </location>
</feature>
<dbReference type="Gene3D" id="3.40.630.10">
    <property type="entry name" value="Zn peptidases"/>
    <property type="match status" value="1"/>
</dbReference>
<evidence type="ECO:0000256" key="2">
    <source>
        <dbReference type="ARBA" id="ARBA00022723"/>
    </source>
</evidence>
<sequence>MLRIRLIYKRKLRKICKETLWGGGVVLNREVLKSKVSSSVESVYREYVKVLAELVRIPTVSAWGGDGIKEGCEVVNSLLKERGWATTTVSGGGFPVVIAELGSGSKTVMFYNHYDVQPPDPLDEWVSNPFSLAEKEGLLFGRGVADNKGNIAARMAAAEVIQPYLDDLDLKLKFVIEGEEEVGSPTLSNVVDGYRDLLRAEAGFWETGYVGRDDVLSISLGFKGMLYVEVVIKGPNRDVHSGNAPLIPNPAWRIAKLLTTLKDEVGNVKVPGFYDDVDGEFLKNAEELLKGLDPEELNALKEELGIKEFVGGVEGLEAYRKLLLTPSLNVSGLYAGYTGKGSKTIVPSKAGVKIDIRPIPGQDPQKILNVFKEYLKSQGFADAEVFVESMYRSGYTNPKEVIVKASVKAAEEAYGKPPKVMPISAGSGPMYLFTHVLKIPMTGAGVGYYGSRVHAPNENIRVKDFIRGVKHVALTLIEYSSMRESSV</sequence>
<dbReference type="PANTHER" id="PTHR43270">
    <property type="entry name" value="BETA-ALA-HIS DIPEPTIDASE"/>
    <property type="match status" value="1"/>
</dbReference>
<dbReference type="Pfam" id="PF07687">
    <property type="entry name" value="M20_dimer"/>
    <property type="match status" value="1"/>
</dbReference>